<keyword evidence="14 24" id="KW-0862">Zinc</keyword>
<reference evidence="31 32" key="1">
    <citation type="submission" date="2017-06" db="EMBL/GenBank/DDBJ databases">
        <title>Aedes aegypti genome working group (AGWG) sequencing and assembly.</title>
        <authorList>
            <consortium name="Aedes aegypti Genome Working Group (AGWG)"/>
            <person name="Matthews B.J."/>
        </authorList>
    </citation>
    <scope>NUCLEOTIDE SEQUENCE [LARGE SCALE GENOMIC DNA]</scope>
    <source>
        <strain evidence="31 32">LVP_AGWG</strain>
    </source>
</reference>
<dbReference type="AlphaFoldDB" id="A0A6I8TTE2"/>
<dbReference type="Gene3D" id="1.25.50.20">
    <property type="match status" value="1"/>
</dbReference>
<keyword evidence="11 27" id="KW-0812">Transmembrane</keyword>
<dbReference type="GO" id="GO:0098552">
    <property type="term" value="C:side of membrane"/>
    <property type="evidence" value="ECO:0007669"/>
    <property type="project" value="UniProtKB-KW"/>
</dbReference>
<comment type="subcellular location">
    <subcellularLocation>
        <location evidence="3">Cell membrane</location>
        <topology evidence="3">Lipid-anchor</topology>
        <topology evidence="3">GPI-anchor</topology>
    </subcellularLocation>
    <subcellularLocation>
        <location evidence="2">Cell membrane</location>
        <topology evidence="2">Single-pass type II membrane protein</topology>
    </subcellularLocation>
</comment>
<dbReference type="GO" id="GO:0004230">
    <property type="term" value="F:glutamyl aminopeptidase activity"/>
    <property type="evidence" value="ECO:0007669"/>
    <property type="project" value="UniProtKB-EC"/>
</dbReference>
<evidence type="ECO:0000259" key="30">
    <source>
        <dbReference type="Pfam" id="PF17900"/>
    </source>
</evidence>
<dbReference type="InterPro" id="IPR024571">
    <property type="entry name" value="ERAP1-like_C_dom"/>
</dbReference>
<keyword evidence="8" id="KW-1003">Cell membrane</keyword>
<evidence type="ECO:0000256" key="14">
    <source>
        <dbReference type="ARBA" id="ARBA00022833"/>
    </source>
</evidence>
<keyword evidence="19 27" id="KW-0472">Membrane</keyword>
<dbReference type="EnsemblMetazoa" id="AAEL019536-RG">
    <property type="protein sequence ID" value="AAEL019536-PG"/>
    <property type="gene ID" value="AAEL019536"/>
</dbReference>
<evidence type="ECO:0000256" key="3">
    <source>
        <dbReference type="ARBA" id="ARBA00004609"/>
    </source>
</evidence>
<evidence type="ECO:0000256" key="4">
    <source>
        <dbReference type="ARBA" id="ARBA00010136"/>
    </source>
</evidence>
<dbReference type="InterPro" id="IPR014782">
    <property type="entry name" value="Peptidase_M1_dom"/>
</dbReference>
<dbReference type="GO" id="GO:0005737">
    <property type="term" value="C:cytoplasm"/>
    <property type="evidence" value="ECO:0007669"/>
    <property type="project" value="TreeGrafter"/>
</dbReference>
<feature type="binding site" evidence="24">
    <location>
        <position position="510"/>
    </location>
    <ligand>
        <name>Zn(2+)</name>
        <dbReference type="ChEBI" id="CHEBI:29105"/>
        <note>catalytic</note>
    </ligand>
</feature>
<evidence type="ECO:0000256" key="2">
    <source>
        <dbReference type="ARBA" id="ARBA00004401"/>
    </source>
</evidence>
<name>A0A6I8TTE2_AEDAE</name>
<dbReference type="GO" id="GO:0008270">
    <property type="term" value="F:zinc ion binding"/>
    <property type="evidence" value="ECO:0007669"/>
    <property type="project" value="InterPro"/>
</dbReference>
<keyword evidence="9" id="KW-0336">GPI-anchor</keyword>
<evidence type="ECO:0000256" key="5">
    <source>
        <dbReference type="ARBA" id="ARBA00011748"/>
    </source>
</evidence>
<evidence type="ECO:0000259" key="28">
    <source>
        <dbReference type="Pfam" id="PF01433"/>
    </source>
</evidence>
<dbReference type="FunFam" id="2.60.40.1730:FF:000001">
    <property type="entry name" value="Leucyl-cystinyl aminopeptidase"/>
    <property type="match status" value="1"/>
</dbReference>
<dbReference type="InterPro" id="IPR034016">
    <property type="entry name" value="M1_APN-typ"/>
</dbReference>
<dbReference type="EC" id="3.4.11.7" evidence="6"/>
<feature type="compositionally biased region" description="Low complexity" evidence="26">
    <location>
        <begin position="89"/>
        <end position="108"/>
    </location>
</feature>
<protein>
    <recommendedName>
        <fullName evidence="6">glutamyl aminopeptidase</fullName>
        <ecNumber evidence="6">3.4.11.7</ecNumber>
    </recommendedName>
</protein>
<dbReference type="GO" id="GO:0070006">
    <property type="term" value="F:metalloaminopeptidase activity"/>
    <property type="evidence" value="ECO:0007669"/>
    <property type="project" value="TreeGrafter"/>
</dbReference>
<comment type="catalytic activity">
    <reaction evidence="1">
        <text>Release of N-terminal glutamate (and to a lesser extent aspartate) from a peptide.</text>
        <dbReference type="EC" id="3.4.11.7"/>
    </reaction>
</comment>
<evidence type="ECO:0000256" key="20">
    <source>
        <dbReference type="ARBA" id="ARBA00023157"/>
    </source>
</evidence>
<keyword evidence="17 27" id="KW-1133">Transmembrane helix</keyword>
<comment type="similarity">
    <text evidence="4">Belongs to the peptidase M1 family.</text>
</comment>
<dbReference type="PANTHER" id="PTHR11533:SF276">
    <property type="entry name" value="GLUTAMYL AMINOPEPTIDASE"/>
    <property type="match status" value="1"/>
</dbReference>
<feature type="region of interest" description="Disordered" evidence="26">
    <location>
        <begin position="89"/>
        <end position="147"/>
    </location>
</feature>
<dbReference type="InterPro" id="IPR027268">
    <property type="entry name" value="Peptidase_M4/M1_CTD_sf"/>
</dbReference>
<dbReference type="GO" id="GO:0005615">
    <property type="term" value="C:extracellular space"/>
    <property type="evidence" value="ECO:0007669"/>
    <property type="project" value="TreeGrafter"/>
</dbReference>
<dbReference type="Pfam" id="PF01433">
    <property type="entry name" value="Peptidase_M1"/>
    <property type="match status" value="1"/>
</dbReference>
<dbReference type="InterPro" id="IPR045357">
    <property type="entry name" value="Aminopeptidase_N-like_N"/>
</dbReference>
<dbReference type="GO" id="GO:0042277">
    <property type="term" value="F:peptide binding"/>
    <property type="evidence" value="ECO:0007669"/>
    <property type="project" value="TreeGrafter"/>
</dbReference>
<keyword evidence="18" id="KW-0482">Metalloprotease</keyword>
<feature type="domain" description="Peptidase M1 membrane alanine aminopeptidase" evidence="28">
    <location>
        <begin position="415"/>
        <end position="638"/>
    </location>
</feature>
<evidence type="ECO:0000313" key="32">
    <source>
        <dbReference type="Proteomes" id="UP000008820"/>
    </source>
</evidence>
<keyword evidence="10" id="KW-0645">Protease</keyword>
<evidence type="ECO:0000256" key="21">
    <source>
        <dbReference type="ARBA" id="ARBA00023180"/>
    </source>
</evidence>
<evidence type="ECO:0000256" key="18">
    <source>
        <dbReference type="ARBA" id="ARBA00023049"/>
    </source>
</evidence>
<feature type="region of interest" description="Disordered" evidence="26">
    <location>
        <begin position="1"/>
        <end position="27"/>
    </location>
</feature>
<evidence type="ECO:0000256" key="8">
    <source>
        <dbReference type="ARBA" id="ARBA00022475"/>
    </source>
</evidence>
<organism evidence="31 32">
    <name type="scientific">Aedes aegypti</name>
    <name type="common">Yellowfever mosquito</name>
    <name type="synonym">Culex aegypti</name>
    <dbReference type="NCBI Taxonomy" id="7159"/>
    <lineage>
        <taxon>Eukaryota</taxon>
        <taxon>Metazoa</taxon>
        <taxon>Ecdysozoa</taxon>
        <taxon>Arthropoda</taxon>
        <taxon>Hexapoda</taxon>
        <taxon>Insecta</taxon>
        <taxon>Pterygota</taxon>
        <taxon>Neoptera</taxon>
        <taxon>Endopterygota</taxon>
        <taxon>Diptera</taxon>
        <taxon>Nematocera</taxon>
        <taxon>Culicoidea</taxon>
        <taxon>Culicidae</taxon>
        <taxon>Culicinae</taxon>
        <taxon>Aedini</taxon>
        <taxon>Aedes</taxon>
        <taxon>Stegomyia</taxon>
    </lineage>
</organism>
<dbReference type="PRINTS" id="PR00756">
    <property type="entry name" value="ALADIPTASE"/>
</dbReference>
<dbReference type="InterPro" id="IPR001930">
    <property type="entry name" value="Peptidase_M1"/>
</dbReference>
<keyword evidence="13" id="KW-0378">Hydrolase</keyword>
<keyword evidence="7" id="KW-0031">Aminopeptidase</keyword>
<dbReference type="PANTHER" id="PTHR11533">
    <property type="entry name" value="PROTEASE M1 ZINC METALLOPROTEASE"/>
    <property type="match status" value="1"/>
</dbReference>
<feature type="transmembrane region" description="Helical" evidence="27">
    <location>
        <begin position="47"/>
        <end position="73"/>
    </location>
</feature>
<dbReference type="FunFam" id="2.60.40.1910:FF:000003">
    <property type="entry name" value="Aminopeptidase"/>
    <property type="match status" value="1"/>
</dbReference>
<dbReference type="Proteomes" id="UP000008820">
    <property type="component" value="Chromosome 1"/>
</dbReference>
<feature type="active site" description="Proton acceptor" evidence="23">
    <location>
        <position position="488"/>
    </location>
</feature>
<dbReference type="FunCoup" id="A0A6I8TTE2">
    <property type="interactions" value="640"/>
</dbReference>
<dbReference type="GO" id="GO:0043171">
    <property type="term" value="P:peptide catabolic process"/>
    <property type="evidence" value="ECO:0007669"/>
    <property type="project" value="TreeGrafter"/>
</dbReference>
<gene>
    <name evidence="31" type="primary">5568916</name>
</gene>
<evidence type="ECO:0000256" key="6">
    <source>
        <dbReference type="ARBA" id="ARBA00012567"/>
    </source>
</evidence>
<feature type="domain" description="ERAP1-like C-terminal" evidence="29">
    <location>
        <begin position="719"/>
        <end position="1036"/>
    </location>
</feature>
<evidence type="ECO:0000256" key="7">
    <source>
        <dbReference type="ARBA" id="ARBA00022438"/>
    </source>
</evidence>
<evidence type="ECO:0000256" key="27">
    <source>
        <dbReference type="SAM" id="Phobius"/>
    </source>
</evidence>
<dbReference type="CDD" id="cd09601">
    <property type="entry name" value="M1_APN-Q_like"/>
    <property type="match status" value="1"/>
</dbReference>
<evidence type="ECO:0000256" key="19">
    <source>
        <dbReference type="ARBA" id="ARBA00023136"/>
    </source>
</evidence>
<dbReference type="EnsemblMetazoa" id="AAEL019536-RD">
    <property type="protein sequence ID" value="AAEL019536-PD"/>
    <property type="gene ID" value="AAEL019536"/>
</dbReference>
<evidence type="ECO:0000256" key="15">
    <source>
        <dbReference type="ARBA" id="ARBA00022837"/>
    </source>
</evidence>
<dbReference type="SUPFAM" id="SSF63737">
    <property type="entry name" value="Leukotriene A4 hydrolase N-terminal domain"/>
    <property type="match status" value="1"/>
</dbReference>
<dbReference type="GO" id="GO:0005886">
    <property type="term" value="C:plasma membrane"/>
    <property type="evidence" value="ECO:0007669"/>
    <property type="project" value="UniProtKB-SubCell"/>
</dbReference>
<evidence type="ECO:0000256" key="17">
    <source>
        <dbReference type="ARBA" id="ARBA00022989"/>
    </source>
</evidence>
<evidence type="ECO:0000256" key="1">
    <source>
        <dbReference type="ARBA" id="ARBA00001703"/>
    </source>
</evidence>
<feature type="domain" description="Aminopeptidase N-like N-terminal" evidence="30">
    <location>
        <begin position="184"/>
        <end position="376"/>
    </location>
</feature>
<dbReference type="EnsemblMetazoa" id="AAEL019536-RB">
    <property type="protein sequence ID" value="AAEL019536-PB"/>
    <property type="gene ID" value="AAEL019536"/>
</dbReference>
<evidence type="ECO:0000313" key="31">
    <source>
        <dbReference type="EnsemblMetazoa" id="AAEL019536-PG"/>
    </source>
</evidence>
<evidence type="ECO:0000256" key="22">
    <source>
        <dbReference type="ARBA" id="ARBA00023288"/>
    </source>
</evidence>
<comment type="subunit">
    <text evidence="5">Homodimer; disulfide-linked.</text>
</comment>
<evidence type="ECO:0000256" key="9">
    <source>
        <dbReference type="ARBA" id="ARBA00022622"/>
    </source>
</evidence>
<dbReference type="FunFam" id="1.25.50.20:FF:000001">
    <property type="entry name" value="Aminopeptidase"/>
    <property type="match status" value="1"/>
</dbReference>
<dbReference type="OrthoDB" id="510539at2759"/>
<evidence type="ECO:0000256" key="12">
    <source>
        <dbReference type="ARBA" id="ARBA00022723"/>
    </source>
</evidence>
<evidence type="ECO:0000256" key="24">
    <source>
        <dbReference type="PIRSR" id="PIRSR634016-3"/>
    </source>
</evidence>
<keyword evidence="16" id="KW-0735">Signal-anchor</keyword>
<evidence type="ECO:0000256" key="11">
    <source>
        <dbReference type="ARBA" id="ARBA00022692"/>
    </source>
</evidence>
<evidence type="ECO:0000256" key="23">
    <source>
        <dbReference type="PIRSR" id="PIRSR634016-1"/>
    </source>
</evidence>
<keyword evidence="20" id="KW-1015">Disulfide bond</keyword>
<evidence type="ECO:0000256" key="16">
    <source>
        <dbReference type="ARBA" id="ARBA00022968"/>
    </source>
</evidence>
<dbReference type="Gene3D" id="2.60.40.1910">
    <property type="match status" value="1"/>
</dbReference>
<feature type="site" description="Transition state stabilizer" evidence="25">
    <location>
        <position position="573"/>
    </location>
</feature>
<evidence type="ECO:0000259" key="29">
    <source>
        <dbReference type="Pfam" id="PF11838"/>
    </source>
</evidence>
<dbReference type="InterPro" id="IPR042097">
    <property type="entry name" value="Aminopeptidase_N-like_N_sf"/>
</dbReference>
<evidence type="ECO:0000256" key="25">
    <source>
        <dbReference type="PIRSR" id="PIRSR634016-4"/>
    </source>
</evidence>
<dbReference type="SUPFAM" id="SSF55486">
    <property type="entry name" value="Metalloproteases ('zincins'), catalytic domain"/>
    <property type="match status" value="1"/>
</dbReference>
<dbReference type="FunFam" id="1.10.390.10:FF:000016">
    <property type="entry name" value="Glutamyl aminopeptidase"/>
    <property type="match status" value="1"/>
</dbReference>
<dbReference type="InParanoid" id="A0A6I8TTE2"/>
<dbReference type="Pfam" id="PF11838">
    <property type="entry name" value="ERAP1_C"/>
    <property type="match status" value="1"/>
</dbReference>
<feature type="binding site" evidence="24">
    <location>
        <position position="491"/>
    </location>
    <ligand>
        <name>Zn(2+)</name>
        <dbReference type="ChEBI" id="CHEBI:29105"/>
        <note>catalytic</note>
    </ligand>
</feature>
<accession>A0A6I8TTE2</accession>
<dbReference type="Gene3D" id="1.10.390.10">
    <property type="entry name" value="Neutral Protease Domain 2"/>
    <property type="match status" value="1"/>
</dbReference>
<comment type="cofactor">
    <cofactor evidence="24">
        <name>Zn(2+)</name>
        <dbReference type="ChEBI" id="CHEBI:29105"/>
    </cofactor>
    <text evidence="24">Binds 1 zinc ion per subunit.</text>
</comment>
<evidence type="ECO:0000256" key="13">
    <source>
        <dbReference type="ARBA" id="ARBA00022801"/>
    </source>
</evidence>
<dbReference type="InterPro" id="IPR050344">
    <property type="entry name" value="Peptidase_M1_aminopeptidases"/>
</dbReference>
<keyword evidence="21" id="KW-0325">Glycoprotein</keyword>
<keyword evidence="12 24" id="KW-0479">Metal-binding</keyword>
<dbReference type="Gene3D" id="2.60.40.1730">
    <property type="entry name" value="tricorn interacting facor f3 domain"/>
    <property type="match status" value="1"/>
</dbReference>
<dbReference type="GO" id="GO:0006508">
    <property type="term" value="P:proteolysis"/>
    <property type="evidence" value="ECO:0007669"/>
    <property type="project" value="UniProtKB-KW"/>
</dbReference>
<evidence type="ECO:0000256" key="10">
    <source>
        <dbReference type="ARBA" id="ARBA00022670"/>
    </source>
</evidence>
<keyword evidence="15" id="KW-0106">Calcium</keyword>
<feature type="compositionally biased region" description="Basic and acidic residues" evidence="26">
    <location>
        <begin position="112"/>
        <end position="132"/>
    </location>
</feature>
<sequence>MTVKHPAAGCSGPPSIRPPSHFSSQRNSLMSSSASLEAAGESKRRSIVILSLLAACAFLFVLCLCLLSALVLVGKSLSEQSTPPLLSSYLRSSSHGASQTSSVSSSGHKQGKSIDHFNRPNLFGEDKGTFDRAEEDDNDPEDSNKTAIYLPNSVYSGKPGGMNVLKMGTKLFEKLHFRLPRHIKPRHYDLTMFPDLEKQTFSGQVGIDITVSEPTDYIVVHSKQLAITETTVKKLYPDRSEQPVKVLQAVEYEPHQYWVIETEAIGTGEYRLSMNFSGSLANRIVGFYSSSYKDKGSNTTRKIATSKFEPTFARQAFPCFDEPHLKATYAIQVVHPSTNKYHALSNMDAKETLANTPTAGLNTTVFNPSVPMSTYLVVFIVSDFEYDAVRITPSLGERFELRVYTTPFQIQNARFARNTAEKIINHYIDYFNIEYPLPKLDMAAIPDFVSGAMETWGLVTYRETSILYNEATSSTANKQRVAEVIAHELAHMWFGNLVTMKWWNELWLNEGFASYIEYKGVDSAYPEWGIMEQFALDNLHGVLTLDATLGSHPIVVKVESPNQITEIFDTITYSKGASVIRMLEDFVSEPIFKEGVTKYLNKLRYGNGESKDLMDQLDELFKDPSEPDLSVTMVMDTFTKQKGFPVITVARSGNQFRLRQSRFLADPNATDTEESEFGYKWYVPLTYITSEDSTTVKRAWMLRGDDQVSIDAPSGSDSWIKLNHNQVGYYRVNYPENVWQQFSELLSKDINAFSIGDRTGLLNDAFALADASQLRYDLALELTRFLAQETEYVPWATVSSKMKSIRTLIYDYPAYDDILLYVRQLIQRAYDSVGWTVVGEDHMKNRLRTTVLDLACSFGHDDCLQKAHELFRGWLDSDVAVHPDLRTVVYYYGLQRSANITDWELVKERFRAEIDANEKAKLMSALAGFPDAKVLRRLLDDAWDPQLVREQDHLTCIQNVAANKHGEQIAWDHVRINWDRLVERYTLGERNLGRMIPSITGRFSTPVRLMELEDFFRRNPEAGAGAAARVQALENIGNNIKWLERNLDIVTKWLSTAILPVPVKH</sequence>
<proteinExistence type="inferred from homology"/>
<dbReference type="Pfam" id="PF17900">
    <property type="entry name" value="Peptidase_M1_N"/>
    <property type="match status" value="1"/>
</dbReference>
<keyword evidence="32" id="KW-1185">Reference proteome</keyword>
<keyword evidence="22" id="KW-0449">Lipoprotein</keyword>
<feature type="binding site" evidence="24">
    <location>
        <position position="487"/>
    </location>
    <ligand>
        <name>Zn(2+)</name>
        <dbReference type="ChEBI" id="CHEBI:29105"/>
        <note>catalytic</note>
    </ligand>
</feature>
<dbReference type="EnsemblMetazoa" id="AAEL019536-RC">
    <property type="protein sequence ID" value="AAEL019536-PC"/>
    <property type="gene ID" value="AAEL019536"/>
</dbReference>
<evidence type="ECO:0000256" key="26">
    <source>
        <dbReference type="SAM" id="MobiDB-lite"/>
    </source>
</evidence>
<reference evidence="31" key="2">
    <citation type="submission" date="2020-05" db="UniProtKB">
        <authorList>
            <consortium name="EnsemblMetazoa"/>
        </authorList>
    </citation>
    <scope>IDENTIFICATION</scope>
    <source>
        <strain evidence="31">LVP_AGWG</strain>
    </source>
</reference>